<gene>
    <name evidence="1" type="ORF">KP004_12225</name>
</gene>
<dbReference type="RefSeq" id="WP_216798817.1">
    <property type="nucleotide sequence ID" value="NZ_CP076723.1"/>
</dbReference>
<protein>
    <submittedName>
        <fullName evidence="1">DUF2974 domain-containing protein</fullName>
    </submittedName>
</protein>
<dbReference type="Proteomes" id="UP000683557">
    <property type="component" value="Chromosome"/>
</dbReference>
<sequence length="400" mass="43566">MLDGLFDRIGSAARNGSDYAGMVAKAAGEKVAHTLSEAKSRAAKQLFAKPAGAAIEPCPKNKKAERVAERKAKLAAGKERLQAMPPGRQRDALAQATERFERNNVAVERARLAEDAYKVGQGEPPEGWERVSATDLKKLGMTKELFPQLRKTFRASEYRDGYYPELSKSKASIFGEERYVLAFRGTQGIKDGAADVIQAFGGETDQYSRAVRTAQKLKRVLGSRLDITGHSMGGGMATLAGIVTDSPVWAIDPAGVHPATLERVGVRYSNEVANKRINNYVAEGEILDCIQQPAVQRTAMAGLMFTTPVGGVALTTVGRRAVFEEGVLTYGARGPIHRIKILSNAKEISSNNQEQGVYPGLAERLNNRLNPIQKIELHDVTYVIAGIEQQKADDLQVMER</sequence>
<keyword evidence="2" id="KW-1185">Reference proteome</keyword>
<accession>A0ABX8J4G0</accession>
<evidence type="ECO:0000313" key="1">
    <source>
        <dbReference type="EMBL" id="QWV91991.1"/>
    </source>
</evidence>
<name>A0ABX8J4G0_9BACT</name>
<dbReference type="EMBL" id="CP076723">
    <property type="protein sequence ID" value="QWV91991.1"/>
    <property type="molecule type" value="Genomic_DNA"/>
</dbReference>
<reference evidence="1 2" key="1">
    <citation type="submission" date="2021-06" db="EMBL/GenBank/DDBJ databases">
        <title>Gemonas diversity in paddy soil.</title>
        <authorList>
            <person name="Liu G."/>
        </authorList>
    </citation>
    <scope>NUCLEOTIDE SEQUENCE [LARGE SCALE GENOMIC DNA]</scope>
    <source>
        <strain evidence="1 2">RG10</strain>
    </source>
</reference>
<evidence type="ECO:0000313" key="2">
    <source>
        <dbReference type="Proteomes" id="UP000683557"/>
    </source>
</evidence>
<dbReference type="Pfam" id="PF26363">
    <property type="entry name" value="Phospholipase-like"/>
    <property type="match status" value="1"/>
</dbReference>
<proteinExistence type="predicted"/>
<organism evidence="1 2">
    <name type="scientific">Geomonas oryzisoli</name>
    <dbReference type="NCBI Taxonomy" id="2847992"/>
    <lineage>
        <taxon>Bacteria</taxon>
        <taxon>Pseudomonadati</taxon>
        <taxon>Thermodesulfobacteriota</taxon>
        <taxon>Desulfuromonadia</taxon>
        <taxon>Geobacterales</taxon>
        <taxon>Geobacteraceae</taxon>
        <taxon>Geomonas</taxon>
    </lineage>
</organism>